<dbReference type="CDD" id="cd00082">
    <property type="entry name" value="HisKA"/>
    <property type="match status" value="1"/>
</dbReference>
<comment type="catalytic activity">
    <reaction evidence="1">
        <text>ATP + protein L-histidine = ADP + protein N-phospho-L-histidine.</text>
        <dbReference type="EC" id="2.7.13.3"/>
    </reaction>
</comment>
<dbReference type="RefSeq" id="WP_131305401.1">
    <property type="nucleotide sequence ID" value="NZ_SJFN01000002.1"/>
</dbReference>
<keyword evidence="7" id="KW-0812">Transmembrane</keyword>
<reference evidence="9 10" key="1">
    <citation type="submission" date="2019-02" db="EMBL/GenBank/DDBJ databases">
        <title>Siculibacillus lacustris gen. nov., sp. nov., a new rosette-forming bacterium isolated from a freshwater crater lake (Lake St. Ana, Romania).</title>
        <authorList>
            <person name="Felfoldi T."/>
            <person name="Marton Z."/>
            <person name="Szabo A."/>
            <person name="Mentes A."/>
            <person name="Boka K."/>
            <person name="Marialigeti K."/>
            <person name="Mathe I."/>
            <person name="Koncz M."/>
            <person name="Schumann P."/>
            <person name="Toth E."/>
        </authorList>
    </citation>
    <scope>NUCLEOTIDE SEQUENCE [LARGE SCALE GENOMIC DNA]</scope>
    <source>
        <strain evidence="9 10">SA-279</strain>
    </source>
</reference>
<dbReference type="SUPFAM" id="SSF55874">
    <property type="entry name" value="ATPase domain of HSP90 chaperone/DNA topoisomerase II/histidine kinase"/>
    <property type="match status" value="1"/>
</dbReference>
<dbReference type="Proteomes" id="UP000292781">
    <property type="component" value="Unassembled WGS sequence"/>
</dbReference>
<dbReference type="PANTHER" id="PTHR43047">
    <property type="entry name" value="TWO-COMPONENT HISTIDINE PROTEIN KINASE"/>
    <property type="match status" value="1"/>
</dbReference>
<dbReference type="InterPro" id="IPR036097">
    <property type="entry name" value="HisK_dim/P_sf"/>
</dbReference>
<evidence type="ECO:0000256" key="4">
    <source>
        <dbReference type="ARBA" id="ARBA00022679"/>
    </source>
</evidence>
<dbReference type="PROSITE" id="PS50109">
    <property type="entry name" value="HIS_KIN"/>
    <property type="match status" value="1"/>
</dbReference>
<keyword evidence="10" id="KW-1185">Reference proteome</keyword>
<dbReference type="OrthoDB" id="9813151at2"/>
<feature type="transmembrane region" description="Helical" evidence="7">
    <location>
        <begin position="125"/>
        <end position="142"/>
    </location>
</feature>
<evidence type="ECO:0000256" key="2">
    <source>
        <dbReference type="ARBA" id="ARBA00012438"/>
    </source>
</evidence>
<dbReference type="Pfam" id="PF00512">
    <property type="entry name" value="HisKA"/>
    <property type="match status" value="1"/>
</dbReference>
<dbReference type="GO" id="GO:0009927">
    <property type="term" value="F:histidine phosphotransfer kinase activity"/>
    <property type="evidence" value="ECO:0007669"/>
    <property type="project" value="TreeGrafter"/>
</dbReference>
<dbReference type="AlphaFoldDB" id="A0A4Q9VY78"/>
<feature type="transmembrane region" description="Helical" evidence="7">
    <location>
        <begin position="148"/>
        <end position="168"/>
    </location>
</feature>
<keyword evidence="4" id="KW-0808">Transferase</keyword>
<evidence type="ECO:0000256" key="3">
    <source>
        <dbReference type="ARBA" id="ARBA00022553"/>
    </source>
</evidence>
<dbReference type="InterPro" id="IPR003594">
    <property type="entry name" value="HATPase_dom"/>
</dbReference>
<evidence type="ECO:0000256" key="6">
    <source>
        <dbReference type="SAM" id="MobiDB-lite"/>
    </source>
</evidence>
<keyword evidence="3" id="KW-0597">Phosphoprotein</keyword>
<feature type="transmembrane region" description="Helical" evidence="7">
    <location>
        <begin position="87"/>
        <end position="105"/>
    </location>
</feature>
<comment type="caution">
    <text evidence="9">The sequence shown here is derived from an EMBL/GenBank/DDBJ whole genome shotgun (WGS) entry which is preliminary data.</text>
</comment>
<dbReference type="GO" id="GO:0000155">
    <property type="term" value="F:phosphorelay sensor kinase activity"/>
    <property type="evidence" value="ECO:0007669"/>
    <property type="project" value="InterPro"/>
</dbReference>
<accession>A0A4Q9VY78</accession>
<dbReference type="PANTHER" id="PTHR43047:SF72">
    <property type="entry name" value="OSMOSENSING HISTIDINE PROTEIN KINASE SLN1"/>
    <property type="match status" value="1"/>
</dbReference>
<evidence type="ECO:0000313" key="9">
    <source>
        <dbReference type="EMBL" id="TBW40935.1"/>
    </source>
</evidence>
<feature type="region of interest" description="Disordered" evidence="6">
    <location>
        <begin position="1"/>
        <end position="25"/>
    </location>
</feature>
<name>A0A4Q9VY78_9HYPH</name>
<dbReference type="SUPFAM" id="SSF47384">
    <property type="entry name" value="Homodimeric domain of signal transducing histidine kinase"/>
    <property type="match status" value="1"/>
</dbReference>
<keyword evidence="7" id="KW-1133">Transmembrane helix</keyword>
<keyword evidence="7" id="KW-0472">Membrane</keyword>
<feature type="domain" description="Histidine kinase" evidence="8">
    <location>
        <begin position="275"/>
        <end position="496"/>
    </location>
</feature>
<dbReference type="SMART" id="SM00388">
    <property type="entry name" value="HisKA"/>
    <property type="match status" value="1"/>
</dbReference>
<proteinExistence type="predicted"/>
<dbReference type="PRINTS" id="PR00344">
    <property type="entry name" value="BCTRLSENSOR"/>
</dbReference>
<dbReference type="InterPro" id="IPR005467">
    <property type="entry name" value="His_kinase_dom"/>
</dbReference>
<dbReference type="Gene3D" id="1.10.287.130">
    <property type="match status" value="1"/>
</dbReference>
<dbReference type="Pfam" id="PF02518">
    <property type="entry name" value="HATPase_c"/>
    <property type="match status" value="1"/>
</dbReference>
<evidence type="ECO:0000259" key="8">
    <source>
        <dbReference type="PROSITE" id="PS50109"/>
    </source>
</evidence>
<evidence type="ECO:0000256" key="7">
    <source>
        <dbReference type="SAM" id="Phobius"/>
    </source>
</evidence>
<dbReference type="Gene3D" id="3.30.565.10">
    <property type="entry name" value="Histidine kinase-like ATPase, C-terminal domain"/>
    <property type="match status" value="1"/>
</dbReference>
<sequence>MSTDEVAANRSARTAKNAQRAERRRHVARTVRDVRERLDSGTDVKPAFDWELMVEHARMRLASAPWVFALVAGVAALGAMWTDKVLIGAWTTVTVAAHLTGLYFAQAFLKTERKDVSLAGWRRRLAAVDGACGLAWAMLFLLPGDGSGLVDVFQFSAMLVVVAMAAILASNIPAAMFAATFPITVTTALGLLSRPGAMDLPAVSPQMVMAGMAATTQVFFILLGHRLYKASLAEIEARAEKDALIGELEQAKAISDESLRKAEEANFAKSRFLATMSHELRTPLNAILGFSEVMQSELMGPLDNAYYKGYVGDIHDSGRHLLELINEILDISRIEAGRYTLNEESITLPFVVEDCVHMMGLRARNKGLTLVEQYEEALPKIWADERALRQIVLNILSNAVKFTPSGGTVTIKVGWTAGGGQYVSIRDTGPGIPEEEIPIVLSRFGQGSIAIKSAEQGTGLGLNIVQALIKMHGGTFELKSKLREGTDITVTVPKSRVLEILPQIDERPQRRTPGEPLRHAGAASILEAMRRQVEG</sequence>
<evidence type="ECO:0000313" key="10">
    <source>
        <dbReference type="Proteomes" id="UP000292781"/>
    </source>
</evidence>
<dbReference type="EMBL" id="SJFN01000002">
    <property type="protein sequence ID" value="TBW40935.1"/>
    <property type="molecule type" value="Genomic_DNA"/>
</dbReference>
<evidence type="ECO:0000256" key="1">
    <source>
        <dbReference type="ARBA" id="ARBA00000085"/>
    </source>
</evidence>
<dbReference type="InterPro" id="IPR004358">
    <property type="entry name" value="Sig_transdc_His_kin-like_C"/>
</dbReference>
<organism evidence="9 10">
    <name type="scientific">Siculibacillus lacustris</name>
    <dbReference type="NCBI Taxonomy" id="1549641"/>
    <lineage>
        <taxon>Bacteria</taxon>
        <taxon>Pseudomonadati</taxon>
        <taxon>Pseudomonadota</taxon>
        <taxon>Alphaproteobacteria</taxon>
        <taxon>Hyphomicrobiales</taxon>
        <taxon>Ancalomicrobiaceae</taxon>
        <taxon>Siculibacillus</taxon>
    </lineage>
</organism>
<dbReference type="InterPro" id="IPR036890">
    <property type="entry name" value="HATPase_C_sf"/>
</dbReference>
<dbReference type="InterPro" id="IPR003661">
    <property type="entry name" value="HisK_dim/P_dom"/>
</dbReference>
<feature type="transmembrane region" description="Helical" evidence="7">
    <location>
        <begin position="205"/>
        <end position="223"/>
    </location>
</feature>
<dbReference type="GO" id="GO:0005886">
    <property type="term" value="C:plasma membrane"/>
    <property type="evidence" value="ECO:0007669"/>
    <property type="project" value="TreeGrafter"/>
</dbReference>
<gene>
    <name evidence="9" type="ORF">EYW49_01920</name>
</gene>
<dbReference type="SMART" id="SM00387">
    <property type="entry name" value="HATPase_c"/>
    <property type="match status" value="1"/>
</dbReference>
<feature type="transmembrane region" description="Helical" evidence="7">
    <location>
        <begin position="61"/>
        <end position="81"/>
    </location>
</feature>
<evidence type="ECO:0000256" key="5">
    <source>
        <dbReference type="ARBA" id="ARBA00022777"/>
    </source>
</evidence>
<dbReference type="EC" id="2.7.13.3" evidence="2"/>
<keyword evidence="5 9" id="KW-0418">Kinase</keyword>
<protein>
    <recommendedName>
        <fullName evidence="2">histidine kinase</fullName>
        <ecNumber evidence="2">2.7.13.3</ecNumber>
    </recommendedName>
</protein>